<keyword evidence="4" id="KW-0964">Secreted</keyword>
<dbReference type="CDD" id="cd06242">
    <property type="entry name" value="M14-like"/>
    <property type="match status" value="1"/>
</dbReference>
<dbReference type="InterPro" id="IPR000834">
    <property type="entry name" value="Peptidase_M14"/>
</dbReference>
<dbReference type="RefSeq" id="WP_368653103.1">
    <property type="nucleotide sequence ID" value="NZ_CP162599.1"/>
</dbReference>
<evidence type="ECO:0000256" key="2">
    <source>
        <dbReference type="ARBA" id="ARBA00004613"/>
    </source>
</evidence>
<dbReference type="PROSITE" id="PS52035">
    <property type="entry name" value="PEPTIDASE_M14"/>
    <property type="match status" value="1"/>
</dbReference>
<evidence type="ECO:0000256" key="6">
    <source>
        <dbReference type="ARBA" id="ARBA00022729"/>
    </source>
</evidence>
<evidence type="ECO:0000256" key="8">
    <source>
        <dbReference type="ARBA" id="ARBA00023026"/>
    </source>
</evidence>
<gene>
    <name evidence="12" type="ORF">AB4Y30_15620</name>
</gene>
<evidence type="ECO:0000256" key="5">
    <source>
        <dbReference type="ARBA" id="ARBA00022670"/>
    </source>
</evidence>
<dbReference type="GO" id="GO:0006508">
    <property type="term" value="P:proteolysis"/>
    <property type="evidence" value="ECO:0007669"/>
    <property type="project" value="UniProtKB-KW"/>
</dbReference>
<accession>A0AB39HQ58</accession>
<evidence type="ECO:0000256" key="1">
    <source>
        <dbReference type="ARBA" id="ARBA00001947"/>
    </source>
</evidence>
<dbReference type="SMART" id="SM00631">
    <property type="entry name" value="Zn_pept"/>
    <property type="match status" value="1"/>
</dbReference>
<proteinExistence type="inferred from homology"/>
<dbReference type="AlphaFoldDB" id="A0AB39HQ58"/>
<evidence type="ECO:0000313" key="12">
    <source>
        <dbReference type="EMBL" id="XDK32414.1"/>
    </source>
</evidence>
<evidence type="ECO:0000256" key="10">
    <source>
        <dbReference type="PROSITE-ProRule" id="PRU01379"/>
    </source>
</evidence>
<dbReference type="EMBL" id="CP162599">
    <property type="protein sequence ID" value="XDK32414.1"/>
    <property type="molecule type" value="Genomic_DNA"/>
</dbReference>
<keyword evidence="7" id="KW-0378">Hydrolase</keyword>
<evidence type="ECO:0000256" key="7">
    <source>
        <dbReference type="ARBA" id="ARBA00022801"/>
    </source>
</evidence>
<dbReference type="GO" id="GO:0008270">
    <property type="term" value="F:zinc ion binding"/>
    <property type="evidence" value="ECO:0007669"/>
    <property type="project" value="InterPro"/>
</dbReference>
<comment type="cofactor">
    <cofactor evidence="1">
        <name>Zn(2+)</name>
        <dbReference type="ChEBI" id="CHEBI:29105"/>
    </cofactor>
</comment>
<keyword evidence="8" id="KW-0843">Virulence</keyword>
<dbReference type="SUPFAM" id="SSF53187">
    <property type="entry name" value="Zn-dependent exopeptidases"/>
    <property type="match status" value="1"/>
</dbReference>
<keyword evidence="5" id="KW-0645">Protease</keyword>
<dbReference type="GO" id="GO:0005615">
    <property type="term" value="C:extracellular space"/>
    <property type="evidence" value="ECO:0007669"/>
    <property type="project" value="TreeGrafter"/>
</dbReference>
<comment type="similarity">
    <text evidence="3 10">Belongs to the peptidase M14 family.</text>
</comment>
<evidence type="ECO:0000256" key="4">
    <source>
        <dbReference type="ARBA" id="ARBA00022525"/>
    </source>
</evidence>
<dbReference type="Gene3D" id="3.40.630.10">
    <property type="entry name" value="Zn peptidases"/>
    <property type="match status" value="1"/>
</dbReference>
<name>A0AB39HQ58_9BACI</name>
<dbReference type="PRINTS" id="PR00765">
    <property type="entry name" value="CRBOXYPTASEA"/>
</dbReference>
<dbReference type="Pfam" id="PF00246">
    <property type="entry name" value="Peptidase_M14"/>
    <property type="match status" value="1"/>
</dbReference>
<dbReference type="GO" id="GO:0004181">
    <property type="term" value="F:metallocarboxypeptidase activity"/>
    <property type="evidence" value="ECO:0007669"/>
    <property type="project" value="InterPro"/>
</dbReference>
<sequence length="524" mass="59121">MSKKNIHAAGQLNKNFSPYFYQSYTLPQQVKARFPKLNITYPTPAFTREEGHFTTQEELMKFLYELSADTEHMQLEIIGNSLEGREIPMVIFTTNKDEEEMKDKPTVWLQANVHGHEPASGESALVIIHQLAKEALGEEILPYVNVVVVPRINPDSVFYHEQKSPLRINGNRDHVQLEMPELQALHQAYNRFEAEVVIDAHEYDADIAYPHVGKEGALKYHDLLILSGKNLNIPAEIRLKSDEWFLPDVFSALDAEGISNGTYFTVSHTENNEVVVHEGGGDIGIGRNAFALKPSFCFLTESLGISIGRENFLRRVTSQVITHTSILRTTKKYAAEIKTLIAEAKLELVDQAAHGEENRSIVLQSEAQEMEGLTVEAVDIATGDVIEIPVTYYDETEAVPTLERKLPNAYLLPPAYQWLIERLVMQGVVVDRLVEEEVLTVECYDVHKISGKCEQLNIETEIVEREVRFPKGSYVISCAQRAGSLIALALEPESSYSFVSKNYFHVEAGEEVPIYRYLGETHTL</sequence>
<keyword evidence="9" id="KW-0325">Glycoprotein</keyword>
<organism evidence="12">
    <name type="scientific">Ornithinibacillus sp. 4-3</name>
    <dbReference type="NCBI Taxonomy" id="3231488"/>
    <lineage>
        <taxon>Bacteria</taxon>
        <taxon>Bacillati</taxon>
        <taxon>Bacillota</taxon>
        <taxon>Bacilli</taxon>
        <taxon>Bacillales</taxon>
        <taxon>Bacillaceae</taxon>
        <taxon>Ornithinibacillus</taxon>
    </lineage>
</organism>
<dbReference type="PANTHER" id="PTHR11705:SF83">
    <property type="entry name" value="INACTIVE METALLOCARBOXYPEPTIDASE ECM14"/>
    <property type="match status" value="1"/>
</dbReference>
<comment type="subcellular location">
    <subcellularLocation>
        <location evidence="2">Secreted</location>
    </subcellularLocation>
</comment>
<protein>
    <submittedName>
        <fullName evidence="12">M14 family metallocarboxypeptidase</fullName>
    </submittedName>
</protein>
<reference evidence="12" key="1">
    <citation type="submission" date="2024-07" db="EMBL/GenBank/DDBJ databases">
        <title>Halotolerant mesophilic bacterium Ornithinibacillus sp. 4-3, sp. nov., isolated from soil.</title>
        <authorList>
            <person name="Sidarenka A.V."/>
            <person name="Guliayeva D.E."/>
            <person name="Leanovich S.I."/>
            <person name="Hileuskaya K.S."/>
            <person name="Akhremchuk A.E."/>
            <person name="Sikolenko M.A."/>
            <person name="Valentovich L.N."/>
        </authorList>
    </citation>
    <scope>NUCLEOTIDE SEQUENCE</scope>
    <source>
        <strain evidence="12">4-3</strain>
    </source>
</reference>
<feature type="domain" description="Peptidase M14" evidence="11">
    <location>
        <begin position="52"/>
        <end position="344"/>
    </location>
</feature>
<dbReference type="PANTHER" id="PTHR11705">
    <property type="entry name" value="PROTEASE FAMILY M14 CARBOXYPEPTIDASE A,B"/>
    <property type="match status" value="1"/>
</dbReference>
<comment type="caution">
    <text evidence="10">Lacks conserved residue(s) required for the propagation of feature annotation.</text>
</comment>
<evidence type="ECO:0000256" key="9">
    <source>
        <dbReference type="ARBA" id="ARBA00023180"/>
    </source>
</evidence>
<keyword evidence="6" id="KW-0732">Signal</keyword>
<evidence type="ECO:0000259" key="11">
    <source>
        <dbReference type="PROSITE" id="PS52035"/>
    </source>
</evidence>
<evidence type="ECO:0000256" key="3">
    <source>
        <dbReference type="ARBA" id="ARBA00005988"/>
    </source>
</evidence>